<dbReference type="SMART" id="SM00382">
    <property type="entry name" value="AAA"/>
    <property type="match status" value="1"/>
</dbReference>
<accession>A0A7X9YJA5</accession>
<feature type="transmembrane region" description="Helical" evidence="9">
    <location>
        <begin position="66"/>
        <end position="92"/>
    </location>
</feature>
<feature type="domain" description="ABC transporter" evidence="10">
    <location>
        <begin position="283"/>
        <end position="469"/>
    </location>
</feature>
<keyword evidence="7 9" id="KW-1133">Transmembrane helix</keyword>
<feature type="transmembrane region" description="Helical" evidence="9">
    <location>
        <begin position="131"/>
        <end position="151"/>
    </location>
</feature>
<dbReference type="RefSeq" id="WP_169277543.1">
    <property type="nucleotide sequence ID" value="NZ_JABBCP010000004.1"/>
</dbReference>
<evidence type="ECO:0000256" key="6">
    <source>
        <dbReference type="ARBA" id="ARBA00022840"/>
    </source>
</evidence>
<dbReference type="InterPro" id="IPR017871">
    <property type="entry name" value="ABC_transporter-like_CS"/>
</dbReference>
<dbReference type="InterPro" id="IPR000515">
    <property type="entry name" value="MetI-like"/>
</dbReference>
<dbReference type="EMBL" id="JABBCP010000004">
    <property type="protein sequence ID" value="NMF55906.1"/>
    <property type="molecule type" value="Genomic_DNA"/>
</dbReference>
<dbReference type="CDD" id="cd06261">
    <property type="entry name" value="TM_PBP2"/>
    <property type="match status" value="1"/>
</dbReference>
<comment type="caution">
    <text evidence="12">The sequence shown here is derived from an EMBL/GenBank/DDBJ whole genome shotgun (WGS) entry which is preliminary data.</text>
</comment>
<gene>
    <name evidence="12" type="ORF">HF320_06150</name>
</gene>
<feature type="transmembrane region" description="Helical" evidence="9">
    <location>
        <begin position="172"/>
        <end position="196"/>
    </location>
</feature>
<evidence type="ECO:0000256" key="8">
    <source>
        <dbReference type="ARBA" id="ARBA00023136"/>
    </source>
</evidence>
<protein>
    <submittedName>
        <fullName evidence="12">ATP-binding cassette domain-containing protein</fullName>
    </submittedName>
</protein>
<evidence type="ECO:0000313" key="12">
    <source>
        <dbReference type="EMBL" id="NMF55906.1"/>
    </source>
</evidence>
<dbReference type="GO" id="GO:0005524">
    <property type="term" value="F:ATP binding"/>
    <property type="evidence" value="ECO:0007669"/>
    <property type="project" value="UniProtKB-KW"/>
</dbReference>
<dbReference type="InterPro" id="IPR003593">
    <property type="entry name" value="AAA+_ATPase"/>
</dbReference>
<feature type="transmembrane region" description="Helical" evidence="9">
    <location>
        <begin position="12"/>
        <end position="33"/>
    </location>
</feature>
<evidence type="ECO:0000256" key="4">
    <source>
        <dbReference type="ARBA" id="ARBA00022692"/>
    </source>
</evidence>
<evidence type="ECO:0000256" key="5">
    <source>
        <dbReference type="ARBA" id="ARBA00022741"/>
    </source>
</evidence>
<evidence type="ECO:0000256" key="7">
    <source>
        <dbReference type="ARBA" id="ARBA00022989"/>
    </source>
</evidence>
<dbReference type="InterPro" id="IPR035906">
    <property type="entry name" value="MetI-like_sf"/>
</dbReference>
<feature type="transmembrane region" description="Helical" evidence="9">
    <location>
        <begin position="104"/>
        <end position="125"/>
    </location>
</feature>
<dbReference type="PROSITE" id="PS50928">
    <property type="entry name" value="ABC_TM1"/>
    <property type="match status" value="1"/>
</dbReference>
<dbReference type="Gene3D" id="1.10.3720.10">
    <property type="entry name" value="MetI-like"/>
    <property type="match status" value="1"/>
</dbReference>
<evidence type="ECO:0000259" key="10">
    <source>
        <dbReference type="PROSITE" id="PS50893"/>
    </source>
</evidence>
<dbReference type="GO" id="GO:0005886">
    <property type="term" value="C:plasma membrane"/>
    <property type="evidence" value="ECO:0007669"/>
    <property type="project" value="UniProtKB-SubCell"/>
</dbReference>
<keyword evidence="4 9" id="KW-0812">Transmembrane</keyword>
<keyword evidence="3" id="KW-1003">Cell membrane</keyword>
<reference evidence="12 13" key="1">
    <citation type="submission" date="2020-04" db="EMBL/GenBank/DDBJ databases">
        <title>Collinsella sp. KGMB02528 nov., an anaerobic actinobacterium isolated from human feces.</title>
        <authorList>
            <person name="Han K.-I."/>
            <person name="Eom M.K."/>
            <person name="Kim J.-S."/>
            <person name="Lee K.C."/>
            <person name="Suh M.K."/>
            <person name="Park S.-H."/>
            <person name="Lee J.H."/>
            <person name="Kang S.W."/>
            <person name="Park J.-E."/>
            <person name="Oh B.S."/>
            <person name="Yu S.Y."/>
            <person name="Choi S.-H."/>
            <person name="Lee D.H."/>
            <person name="Yoon H."/>
            <person name="Kim B.-Y."/>
            <person name="Lee J.H."/>
            <person name="Lee J.-S."/>
        </authorList>
    </citation>
    <scope>NUCLEOTIDE SEQUENCE [LARGE SCALE GENOMIC DNA]</scope>
    <source>
        <strain evidence="12 13">KGMB02528</strain>
    </source>
</reference>
<evidence type="ECO:0000259" key="11">
    <source>
        <dbReference type="PROSITE" id="PS50928"/>
    </source>
</evidence>
<evidence type="ECO:0000256" key="1">
    <source>
        <dbReference type="ARBA" id="ARBA00004651"/>
    </source>
</evidence>
<keyword evidence="2 9" id="KW-0813">Transport</keyword>
<dbReference type="AlphaFoldDB" id="A0A7X9YJA5"/>
<dbReference type="Gene3D" id="3.40.50.300">
    <property type="entry name" value="P-loop containing nucleotide triphosphate hydrolases"/>
    <property type="match status" value="1"/>
</dbReference>
<dbReference type="PROSITE" id="PS00211">
    <property type="entry name" value="ABC_TRANSPORTER_1"/>
    <property type="match status" value="1"/>
</dbReference>
<feature type="domain" description="ABC transmembrane type-1" evidence="11">
    <location>
        <begin position="62"/>
        <end position="246"/>
    </location>
</feature>
<comment type="similarity">
    <text evidence="9">Belongs to the binding-protein-dependent transport system permease family.</text>
</comment>
<keyword evidence="13" id="KW-1185">Reference proteome</keyword>
<comment type="subcellular location">
    <subcellularLocation>
        <location evidence="1 9">Cell membrane</location>
        <topology evidence="1 9">Multi-pass membrane protein</topology>
    </subcellularLocation>
</comment>
<organism evidence="12 13">
    <name type="scientific">Collinsella acetigenes</name>
    <dbReference type="NCBI Taxonomy" id="2713419"/>
    <lineage>
        <taxon>Bacteria</taxon>
        <taxon>Bacillati</taxon>
        <taxon>Actinomycetota</taxon>
        <taxon>Coriobacteriia</taxon>
        <taxon>Coriobacteriales</taxon>
        <taxon>Coriobacteriaceae</taxon>
        <taxon>Collinsella</taxon>
    </lineage>
</organism>
<keyword evidence="8 9" id="KW-0472">Membrane</keyword>
<keyword evidence="5" id="KW-0547">Nucleotide-binding</keyword>
<dbReference type="GO" id="GO:0055085">
    <property type="term" value="P:transmembrane transport"/>
    <property type="evidence" value="ECO:0007669"/>
    <property type="project" value="InterPro"/>
</dbReference>
<keyword evidence="6 12" id="KW-0067">ATP-binding</keyword>
<dbReference type="Pfam" id="PF00528">
    <property type="entry name" value="BPD_transp_1"/>
    <property type="match status" value="1"/>
</dbReference>
<proteinExistence type="inferred from homology"/>
<dbReference type="PANTHER" id="PTHR30151:SF0">
    <property type="entry name" value="ABC TRANSPORTER PERMEASE PROTEIN MJ0413-RELATED"/>
    <property type="match status" value="1"/>
</dbReference>
<evidence type="ECO:0000313" key="13">
    <source>
        <dbReference type="Proteomes" id="UP000546970"/>
    </source>
</evidence>
<name>A0A7X9YJA5_9ACTN</name>
<dbReference type="InterPro" id="IPR027417">
    <property type="entry name" value="P-loop_NTPase"/>
</dbReference>
<dbReference type="PROSITE" id="PS50893">
    <property type="entry name" value="ABC_TRANSPORTER_2"/>
    <property type="match status" value="1"/>
</dbReference>
<feature type="transmembrane region" description="Helical" evidence="9">
    <location>
        <begin position="228"/>
        <end position="250"/>
    </location>
</feature>
<evidence type="ECO:0000256" key="3">
    <source>
        <dbReference type="ARBA" id="ARBA00022475"/>
    </source>
</evidence>
<sequence length="469" mass="50373">MDKNPPIDKKATGVHALTRCAPVAFWLVVWQVASMLDSSGILLCGPLDALLALCRLSSTQTFWGSIWFSTLRIVAGVLLGYVIAGVLAAVSWHMSTVRILLQPALLAIKSTPVACIVVILLIWIGAANVSIITVLLLVVPAIYFALCAGLDNMDAGQRDLFEIFGARGRRRFFALIWPAVLPYLQAASSTVLGMSWKAGIAAELIGVPAGSLGERIYQAKLLLETPDLFAWTFCVICLSWLFEHGAMALLRGTWPRAAKLALRAPRDLMESGGEAPSGHNASLRAQGLLIGYGAEPLREPLGFSLGPSSCLCLQAPSGTGKTTLLRTMARLQKPLGGALENAARGCSMMFQDACLVEDLDAIDNILLFARPGFTRKDARDLACELLPKDALSRPVRELSGGQRRRVELARAFAAPGELVLLDEPFGGLDAQAHSCALAFVKRHGTRRIVVFATHDANDAQALTAQVLEL</sequence>
<dbReference type="PANTHER" id="PTHR30151">
    <property type="entry name" value="ALKANE SULFONATE ABC TRANSPORTER-RELATED, MEMBRANE SUBUNIT"/>
    <property type="match status" value="1"/>
</dbReference>
<dbReference type="Pfam" id="PF00005">
    <property type="entry name" value="ABC_tran"/>
    <property type="match status" value="1"/>
</dbReference>
<dbReference type="InterPro" id="IPR003439">
    <property type="entry name" value="ABC_transporter-like_ATP-bd"/>
</dbReference>
<dbReference type="SUPFAM" id="SSF161098">
    <property type="entry name" value="MetI-like"/>
    <property type="match status" value="1"/>
</dbReference>
<dbReference type="Proteomes" id="UP000546970">
    <property type="component" value="Unassembled WGS sequence"/>
</dbReference>
<evidence type="ECO:0000256" key="9">
    <source>
        <dbReference type="RuleBase" id="RU363032"/>
    </source>
</evidence>
<evidence type="ECO:0000256" key="2">
    <source>
        <dbReference type="ARBA" id="ARBA00022448"/>
    </source>
</evidence>
<dbReference type="SUPFAM" id="SSF52540">
    <property type="entry name" value="P-loop containing nucleoside triphosphate hydrolases"/>
    <property type="match status" value="1"/>
</dbReference>
<dbReference type="GO" id="GO:0016887">
    <property type="term" value="F:ATP hydrolysis activity"/>
    <property type="evidence" value="ECO:0007669"/>
    <property type="project" value="InterPro"/>
</dbReference>